<dbReference type="AlphaFoldDB" id="A0A914PW35"/>
<organism evidence="2 3">
    <name type="scientific">Panagrolaimus davidi</name>
    <dbReference type="NCBI Taxonomy" id="227884"/>
    <lineage>
        <taxon>Eukaryota</taxon>
        <taxon>Metazoa</taxon>
        <taxon>Ecdysozoa</taxon>
        <taxon>Nematoda</taxon>
        <taxon>Chromadorea</taxon>
        <taxon>Rhabditida</taxon>
        <taxon>Tylenchina</taxon>
        <taxon>Panagrolaimomorpha</taxon>
        <taxon>Panagrolaimoidea</taxon>
        <taxon>Panagrolaimidae</taxon>
        <taxon>Panagrolaimus</taxon>
    </lineage>
</organism>
<keyword evidence="2" id="KW-1185">Reference proteome</keyword>
<dbReference type="WBParaSite" id="PDA_v2.g19047.t1">
    <property type="protein sequence ID" value="PDA_v2.g19047.t1"/>
    <property type="gene ID" value="PDA_v2.g19047"/>
</dbReference>
<evidence type="ECO:0000256" key="1">
    <source>
        <dbReference type="SAM" id="Phobius"/>
    </source>
</evidence>
<evidence type="ECO:0000313" key="3">
    <source>
        <dbReference type="WBParaSite" id="PDA_v2.g19047.t1"/>
    </source>
</evidence>
<protein>
    <submittedName>
        <fullName evidence="3">Uncharacterized protein</fullName>
    </submittedName>
</protein>
<proteinExistence type="predicted"/>
<name>A0A914PW35_9BILA</name>
<feature type="transmembrane region" description="Helical" evidence="1">
    <location>
        <begin position="51"/>
        <end position="71"/>
    </location>
</feature>
<sequence>MSLLKSILTKLPTISNFQRVPKVYHKVAIESKRYLGEALTEGTNPRSKKIIGYWLLGCAGMVYGAVAIGGLTR</sequence>
<reference evidence="3" key="1">
    <citation type="submission" date="2022-11" db="UniProtKB">
        <authorList>
            <consortium name="WormBaseParasite"/>
        </authorList>
    </citation>
    <scope>IDENTIFICATION</scope>
</reference>
<keyword evidence="1" id="KW-0812">Transmembrane</keyword>
<accession>A0A914PW35</accession>
<keyword evidence="1" id="KW-0472">Membrane</keyword>
<dbReference type="Proteomes" id="UP000887578">
    <property type="component" value="Unplaced"/>
</dbReference>
<keyword evidence="1" id="KW-1133">Transmembrane helix</keyword>
<evidence type="ECO:0000313" key="2">
    <source>
        <dbReference type="Proteomes" id="UP000887578"/>
    </source>
</evidence>